<reference evidence="3 4" key="1">
    <citation type="submission" date="2015-09" db="EMBL/GenBank/DDBJ databases">
        <authorList>
            <consortium name="Pathogen Informatics"/>
        </authorList>
    </citation>
    <scope>NUCLEOTIDE SEQUENCE [LARGE SCALE GENOMIC DNA]</scope>
    <source>
        <strain evidence="3 4">2789STDY5608840</strain>
    </source>
</reference>
<protein>
    <submittedName>
        <fullName evidence="3">Glycosyltransferase</fullName>
    </submittedName>
</protein>
<dbReference type="AlphaFoldDB" id="A0A174HJP6"/>
<keyword evidence="1 3" id="KW-0808">Transferase</keyword>
<dbReference type="GO" id="GO:0016757">
    <property type="term" value="F:glycosyltransferase activity"/>
    <property type="evidence" value="ECO:0007669"/>
    <property type="project" value="InterPro"/>
</dbReference>
<dbReference type="Gene3D" id="3.40.50.2000">
    <property type="entry name" value="Glycogen Phosphorylase B"/>
    <property type="match status" value="2"/>
</dbReference>
<sequence length="361" mass="42241">MKIYYYHTRPIQEALDEWKNHLHPGHILYGLTHFSKHGIHPILHHYRHFASRIRFSLYNFFEIIRCKEPYDLLYGTSFYGLELIIFLRAFGLYRKPIAIWHHQAVVRNSNKLKNLISRFYYRGIDQMFFFSQTLIEDSLKSGKVNAGQLHLIHWGADLDFYDYLRQHLPAANEEEPEKTFITTGKENRDFTTLLKAFAETGLPLDVFTTPAAGDKNYELLLKKYIPYTNIRIHFTGGIIPHKLATEVAHSKVVVICCLDNPYTVGLTTLVEAFALGLPVICSRNPKFQMDIEKERAGIYVDYNDTEGWKQAIRYLYTHPEEAQQMGANGRKLAEREYNLEHYSRELSQILTTTVKTYRKQP</sequence>
<accession>A0A174HJP6</accession>
<dbReference type="PANTHER" id="PTHR46401:SF2">
    <property type="entry name" value="GLYCOSYLTRANSFERASE WBBK-RELATED"/>
    <property type="match status" value="1"/>
</dbReference>
<dbReference type="InterPro" id="IPR001296">
    <property type="entry name" value="Glyco_trans_1"/>
</dbReference>
<dbReference type="RefSeq" id="WP_022274787.1">
    <property type="nucleotide sequence ID" value="NZ_CABIXA010000015.1"/>
</dbReference>
<dbReference type="Proteomes" id="UP000095517">
    <property type="component" value="Unassembled WGS sequence"/>
</dbReference>
<evidence type="ECO:0000256" key="1">
    <source>
        <dbReference type="ARBA" id="ARBA00022679"/>
    </source>
</evidence>
<dbReference type="GO" id="GO:0009103">
    <property type="term" value="P:lipopolysaccharide biosynthetic process"/>
    <property type="evidence" value="ECO:0007669"/>
    <property type="project" value="TreeGrafter"/>
</dbReference>
<dbReference type="STRING" id="338188.ERS852397_02714"/>
<dbReference type="PANTHER" id="PTHR46401">
    <property type="entry name" value="GLYCOSYLTRANSFERASE WBBK-RELATED"/>
    <property type="match status" value="1"/>
</dbReference>
<dbReference type="EMBL" id="CYZH01000015">
    <property type="protein sequence ID" value="CUO75133.1"/>
    <property type="molecule type" value="Genomic_DNA"/>
</dbReference>
<evidence type="ECO:0000259" key="2">
    <source>
        <dbReference type="Pfam" id="PF00534"/>
    </source>
</evidence>
<proteinExistence type="predicted"/>
<organism evidence="3 4">
    <name type="scientific">Bacteroides finegoldii</name>
    <dbReference type="NCBI Taxonomy" id="338188"/>
    <lineage>
        <taxon>Bacteria</taxon>
        <taxon>Pseudomonadati</taxon>
        <taxon>Bacteroidota</taxon>
        <taxon>Bacteroidia</taxon>
        <taxon>Bacteroidales</taxon>
        <taxon>Bacteroidaceae</taxon>
        <taxon>Bacteroides</taxon>
    </lineage>
</organism>
<dbReference type="Pfam" id="PF00534">
    <property type="entry name" value="Glycos_transf_1"/>
    <property type="match status" value="1"/>
</dbReference>
<gene>
    <name evidence="3" type="ORF">ERS852397_02714</name>
</gene>
<name>A0A174HJP6_9BACE</name>
<feature type="domain" description="Glycosyl transferase family 1" evidence="2">
    <location>
        <begin position="172"/>
        <end position="331"/>
    </location>
</feature>
<evidence type="ECO:0000313" key="4">
    <source>
        <dbReference type="Proteomes" id="UP000095517"/>
    </source>
</evidence>
<dbReference type="SUPFAM" id="SSF53756">
    <property type="entry name" value="UDP-Glycosyltransferase/glycogen phosphorylase"/>
    <property type="match status" value="1"/>
</dbReference>
<evidence type="ECO:0000313" key="3">
    <source>
        <dbReference type="EMBL" id="CUO75133.1"/>
    </source>
</evidence>
<dbReference type="CDD" id="cd03801">
    <property type="entry name" value="GT4_PimA-like"/>
    <property type="match status" value="1"/>
</dbReference>